<keyword evidence="3" id="KW-1185">Reference proteome</keyword>
<reference evidence="2" key="1">
    <citation type="journal article" date="2023" name="G3 (Bethesda)">
        <title>A reference genome for the long-term kleptoplast-retaining sea slug Elysia crispata morphotype clarki.</title>
        <authorList>
            <person name="Eastman K.E."/>
            <person name="Pendleton A.L."/>
            <person name="Shaikh M.A."/>
            <person name="Suttiyut T."/>
            <person name="Ogas R."/>
            <person name="Tomko P."/>
            <person name="Gavelis G."/>
            <person name="Widhalm J.R."/>
            <person name="Wisecaver J.H."/>
        </authorList>
    </citation>
    <scope>NUCLEOTIDE SEQUENCE</scope>
    <source>
        <strain evidence="2">ECLA1</strain>
    </source>
</reference>
<comment type="caution">
    <text evidence="2">The sequence shown here is derived from an EMBL/GenBank/DDBJ whole genome shotgun (WGS) entry which is preliminary data.</text>
</comment>
<sequence length="111" mass="12187">MPLGSLPLTRARSSFFCSYYFLVEEESFTLLFLTILEVFGGQPKNVLLESCAIVQTFMPIRMASLELDWLGHGARCPLPPVLSLDLTAPLPLSSGQAPSTGRGLQYGTHRN</sequence>
<gene>
    <name evidence="2" type="ORF">RRG08_046751</name>
</gene>
<evidence type="ECO:0000313" key="3">
    <source>
        <dbReference type="Proteomes" id="UP001283361"/>
    </source>
</evidence>
<feature type="region of interest" description="Disordered" evidence="1">
    <location>
        <begin position="89"/>
        <end position="111"/>
    </location>
</feature>
<evidence type="ECO:0000256" key="1">
    <source>
        <dbReference type="SAM" id="MobiDB-lite"/>
    </source>
</evidence>
<dbReference type="EMBL" id="JAWDGP010003248">
    <property type="protein sequence ID" value="KAK3776084.1"/>
    <property type="molecule type" value="Genomic_DNA"/>
</dbReference>
<evidence type="ECO:0000313" key="2">
    <source>
        <dbReference type="EMBL" id="KAK3776084.1"/>
    </source>
</evidence>
<accession>A0AAE1DMI4</accession>
<dbReference type="Proteomes" id="UP001283361">
    <property type="component" value="Unassembled WGS sequence"/>
</dbReference>
<dbReference type="AlphaFoldDB" id="A0AAE1DMI4"/>
<organism evidence="2 3">
    <name type="scientific">Elysia crispata</name>
    <name type="common">lettuce slug</name>
    <dbReference type="NCBI Taxonomy" id="231223"/>
    <lineage>
        <taxon>Eukaryota</taxon>
        <taxon>Metazoa</taxon>
        <taxon>Spiralia</taxon>
        <taxon>Lophotrochozoa</taxon>
        <taxon>Mollusca</taxon>
        <taxon>Gastropoda</taxon>
        <taxon>Heterobranchia</taxon>
        <taxon>Euthyneura</taxon>
        <taxon>Panpulmonata</taxon>
        <taxon>Sacoglossa</taxon>
        <taxon>Placobranchoidea</taxon>
        <taxon>Plakobranchidae</taxon>
        <taxon>Elysia</taxon>
    </lineage>
</organism>
<name>A0AAE1DMI4_9GAST</name>
<proteinExistence type="predicted"/>
<protein>
    <submittedName>
        <fullName evidence="2">Uncharacterized protein</fullName>
    </submittedName>
</protein>